<evidence type="ECO:0000313" key="2">
    <source>
        <dbReference type="Proteomes" id="UP000467132"/>
    </source>
</evidence>
<dbReference type="SUPFAM" id="SSF56281">
    <property type="entry name" value="Metallo-hydrolase/oxidoreductase"/>
    <property type="match status" value="1"/>
</dbReference>
<dbReference type="AlphaFoldDB" id="A0A845QY31"/>
<organism evidence="1 2">
    <name type="scientific">Senegalia massiliensis</name>
    <dbReference type="NCBI Taxonomy" id="1720316"/>
    <lineage>
        <taxon>Bacteria</taxon>
        <taxon>Bacillati</taxon>
        <taxon>Bacillota</taxon>
        <taxon>Clostridia</taxon>
        <taxon>Eubacteriales</taxon>
        <taxon>Clostridiaceae</taxon>
        <taxon>Senegalia</taxon>
    </lineage>
</organism>
<comment type="caution">
    <text evidence="1">The sequence shown here is derived from an EMBL/GenBank/DDBJ whole genome shotgun (WGS) entry which is preliminary data.</text>
</comment>
<dbReference type="PANTHER" id="PTHR42967:SF1">
    <property type="entry name" value="MBL FOLD METALLO-HYDROLASE"/>
    <property type="match status" value="1"/>
</dbReference>
<dbReference type="EMBL" id="QXXA01000001">
    <property type="protein sequence ID" value="NBI05293.1"/>
    <property type="molecule type" value="Genomic_DNA"/>
</dbReference>
<protein>
    <submittedName>
        <fullName evidence="1">MBL fold metallo-hydrolase</fullName>
    </submittedName>
</protein>
<proteinExistence type="predicted"/>
<gene>
    <name evidence="1" type="ORF">D3Z33_00300</name>
</gene>
<name>A0A845QY31_9CLOT</name>
<dbReference type="InterPro" id="IPR036866">
    <property type="entry name" value="RibonucZ/Hydroxyglut_hydro"/>
</dbReference>
<dbReference type="Pfam" id="PF13483">
    <property type="entry name" value="Lactamase_B_3"/>
    <property type="match status" value="1"/>
</dbReference>
<dbReference type="Gene3D" id="3.60.15.10">
    <property type="entry name" value="Ribonuclease Z/Hydroxyacylglutathione hydrolase-like"/>
    <property type="match status" value="1"/>
</dbReference>
<evidence type="ECO:0000313" key="1">
    <source>
        <dbReference type="EMBL" id="NBI05293.1"/>
    </source>
</evidence>
<accession>A0A845QY31</accession>
<dbReference type="GO" id="GO:0016787">
    <property type="term" value="F:hydrolase activity"/>
    <property type="evidence" value="ECO:0007669"/>
    <property type="project" value="UniProtKB-KW"/>
</dbReference>
<keyword evidence="1" id="KW-0378">Hydrolase</keyword>
<keyword evidence="2" id="KW-1185">Reference proteome</keyword>
<dbReference type="PANTHER" id="PTHR42967">
    <property type="entry name" value="METAL DEPENDENT HYDROLASE"/>
    <property type="match status" value="1"/>
</dbReference>
<sequence length="248" mass="29617">MLLMILKEANITYIFHSSFMVETKNHILIFDYIKNNNLDINTLNNKLSYSTKKIYVFVTHSHDDHFDPDIFSLKELNSNIKFIISDDISIDKKIENLYYISQYNLLEFDNILIETYGTTDKGLSYFVETDGLNIYHSGDLNWWHWKNDERKARIKEEEDYKKEIDLLRDKVIDISFVPVDPRLEEYYYLSAEYFIDTIGPQLLIPMHFGDKIDITHQLNNKLIHKYSKSKIWEINAPLEVYNFSKDKE</sequence>
<dbReference type="Proteomes" id="UP000467132">
    <property type="component" value="Unassembled WGS sequence"/>
</dbReference>
<reference evidence="1 2" key="1">
    <citation type="submission" date="2018-08" db="EMBL/GenBank/DDBJ databases">
        <title>Murine metabolic-syndrome-specific gut microbial biobank.</title>
        <authorList>
            <person name="Liu C."/>
        </authorList>
    </citation>
    <scope>NUCLEOTIDE SEQUENCE [LARGE SCALE GENOMIC DNA]</scope>
    <source>
        <strain evidence="1 2">583</strain>
    </source>
</reference>